<organism evidence="2">
    <name type="scientific">marine sediment metagenome</name>
    <dbReference type="NCBI Taxonomy" id="412755"/>
    <lineage>
        <taxon>unclassified sequences</taxon>
        <taxon>metagenomes</taxon>
        <taxon>ecological metagenomes</taxon>
    </lineage>
</organism>
<dbReference type="PANTHER" id="PTHR48090:SF7">
    <property type="entry name" value="RFBJ PROTEIN"/>
    <property type="match status" value="1"/>
</dbReference>
<dbReference type="InterPro" id="IPR050256">
    <property type="entry name" value="Glycosyltransferase_2"/>
</dbReference>
<name>X0T0R1_9ZZZZ</name>
<reference evidence="2" key="1">
    <citation type="journal article" date="2014" name="Front. Microbiol.">
        <title>High frequency of phylogenetically diverse reductive dehalogenase-homologous genes in deep subseafloor sedimentary metagenomes.</title>
        <authorList>
            <person name="Kawai M."/>
            <person name="Futagami T."/>
            <person name="Toyoda A."/>
            <person name="Takaki Y."/>
            <person name="Nishi S."/>
            <person name="Hori S."/>
            <person name="Arai W."/>
            <person name="Tsubouchi T."/>
            <person name="Morono Y."/>
            <person name="Uchiyama I."/>
            <person name="Ito T."/>
            <person name="Fujiyama A."/>
            <person name="Inagaki F."/>
            <person name="Takami H."/>
        </authorList>
    </citation>
    <scope>NUCLEOTIDE SEQUENCE</scope>
    <source>
        <strain evidence="2">Expedition CK06-06</strain>
    </source>
</reference>
<dbReference type="SUPFAM" id="SSF53448">
    <property type="entry name" value="Nucleotide-diphospho-sugar transferases"/>
    <property type="match status" value="1"/>
</dbReference>
<dbReference type="InterPro" id="IPR029044">
    <property type="entry name" value="Nucleotide-diphossugar_trans"/>
</dbReference>
<evidence type="ECO:0000259" key="1">
    <source>
        <dbReference type="Pfam" id="PF00535"/>
    </source>
</evidence>
<feature type="non-terminal residue" evidence="2">
    <location>
        <position position="171"/>
    </location>
</feature>
<protein>
    <recommendedName>
        <fullName evidence="1">Glycosyltransferase 2-like domain-containing protein</fullName>
    </recommendedName>
</protein>
<evidence type="ECO:0000313" key="2">
    <source>
        <dbReference type="EMBL" id="GAF69640.1"/>
    </source>
</evidence>
<dbReference type="Pfam" id="PF00535">
    <property type="entry name" value="Glycos_transf_2"/>
    <property type="match status" value="1"/>
</dbReference>
<accession>X0T0R1</accession>
<comment type="caution">
    <text evidence="2">The sequence shown here is derived from an EMBL/GenBank/DDBJ whole genome shotgun (WGS) entry which is preliminary data.</text>
</comment>
<dbReference type="AlphaFoldDB" id="X0T0R1"/>
<proteinExistence type="predicted"/>
<feature type="domain" description="Glycosyltransferase 2-like" evidence="1">
    <location>
        <begin position="60"/>
        <end position="168"/>
    </location>
</feature>
<sequence length="171" mass="19179">MVQLKNTIMATNRVIPVEAETSTVLDFENHSSLTFSDRRISDRRIFNRRSIETSNIKKITIVIPALNEEQAIGSVIKEIPINELKKMGYEVEIMVIDNGSKDKTRYVANSHKAKVIVQPIKGYGNAYKAGFANATGNIIATGDADLTYPFNDLPKIIKKMEDENLDFITTD</sequence>
<gene>
    <name evidence="2" type="ORF">S01H1_14977</name>
</gene>
<dbReference type="CDD" id="cd04179">
    <property type="entry name" value="DPM_DPG-synthase_like"/>
    <property type="match status" value="1"/>
</dbReference>
<dbReference type="InterPro" id="IPR001173">
    <property type="entry name" value="Glyco_trans_2-like"/>
</dbReference>
<dbReference type="Gene3D" id="3.90.550.10">
    <property type="entry name" value="Spore Coat Polysaccharide Biosynthesis Protein SpsA, Chain A"/>
    <property type="match status" value="1"/>
</dbReference>
<dbReference type="EMBL" id="BARS01007812">
    <property type="protein sequence ID" value="GAF69640.1"/>
    <property type="molecule type" value="Genomic_DNA"/>
</dbReference>
<dbReference type="PANTHER" id="PTHR48090">
    <property type="entry name" value="UNDECAPRENYL-PHOSPHATE 4-DEOXY-4-FORMAMIDO-L-ARABINOSE TRANSFERASE-RELATED"/>
    <property type="match status" value="1"/>
</dbReference>